<dbReference type="PANTHER" id="PTHR47718:SF17">
    <property type="entry name" value="PROTEIN FAR1-RELATED SEQUENCE 5-LIKE"/>
    <property type="match status" value="1"/>
</dbReference>
<reference evidence="1 2" key="1">
    <citation type="journal article" date="2022" name="Nat. Plants">
        <title>Genomes of leafy and leafless Platanthera orchids illuminate the evolution of mycoheterotrophy.</title>
        <authorList>
            <person name="Li M.H."/>
            <person name="Liu K.W."/>
            <person name="Li Z."/>
            <person name="Lu H.C."/>
            <person name="Ye Q.L."/>
            <person name="Zhang D."/>
            <person name="Wang J.Y."/>
            <person name="Li Y.F."/>
            <person name="Zhong Z.M."/>
            <person name="Liu X."/>
            <person name="Yu X."/>
            <person name="Liu D.K."/>
            <person name="Tu X.D."/>
            <person name="Liu B."/>
            <person name="Hao Y."/>
            <person name="Liao X.Y."/>
            <person name="Jiang Y.T."/>
            <person name="Sun W.H."/>
            <person name="Chen J."/>
            <person name="Chen Y.Q."/>
            <person name="Ai Y."/>
            <person name="Zhai J.W."/>
            <person name="Wu S.S."/>
            <person name="Zhou Z."/>
            <person name="Hsiao Y.Y."/>
            <person name="Wu W.L."/>
            <person name="Chen Y.Y."/>
            <person name="Lin Y.F."/>
            <person name="Hsu J.L."/>
            <person name="Li C.Y."/>
            <person name="Wang Z.W."/>
            <person name="Zhao X."/>
            <person name="Zhong W.Y."/>
            <person name="Ma X.K."/>
            <person name="Ma L."/>
            <person name="Huang J."/>
            <person name="Chen G.Z."/>
            <person name="Huang M.Z."/>
            <person name="Huang L."/>
            <person name="Peng D.H."/>
            <person name="Luo Y.B."/>
            <person name="Zou S.Q."/>
            <person name="Chen S.P."/>
            <person name="Lan S."/>
            <person name="Tsai W.C."/>
            <person name="Van de Peer Y."/>
            <person name="Liu Z.J."/>
        </authorList>
    </citation>
    <scope>NUCLEOTIDE SEQUENCE [LARGE SCALE GENOMIC DNA]</scope>
    <source>
        <strain evidence="1">Lor287</strain>
    </source>
</reference>
<keyword evidence="2" id="KW-1185">Reference proteome</keyword>
<organism evidence="1 2">
    <name type="scientific">Platanthera zijinensis</name>
    <dbReference type="NCBI Taxonomy" id="2320716"/>
    <lineage>
        <taxon>Eukaryota</taxon>
        <taxon>Viridiplantae</taxon>
        <taxon>Streptophyta</taxon>
        <taxon>Embryophyta</taxon>
        <taxon>Tracheophyta</taxon>
        <taxon>Spermatophyta</taxon>
        <taxon>Magnoliopsida</taxon>
        <taxon>Liliopsida</taxon>
        <taxon>Asparagales</taxon>
        <taxon>Orchidaceae</taxon>
        <taxon>Orchidoideae</taxon>
        <taxon>Orchideae</taxon>
        <taxon>Orchidinae</taxon>
        <taxon>Platanthera</taxon>
    </lineage>
</organism>
<evidence type="ECO:0000313" key="2">
    <source>
        <dbReference type="Proteomes" id="UP001418222"/>
    </source>
</evidence>
<sequence>MYGDEMPAICSGIARASREVVLAKLRMEGFLGAEAEHLTVLDLIPFLLIEESNLPDRACFKTFLSPRSSKALLAILANFPQWKNFGQRSSYLRPRVVQSGAFVAEKTIESFCWDFDTFLRFAGGKQQDINFTEKDQAMTVAIARVFTSTRHFLFQWYISKKDPSKVPAFNNDKNVRASFYHCMSKCDDEAEFDLHWSEMISRANLKNNK</sequence>
<name>A0AAP0ATQ9_9ASPA</name>
<gene>
    <name evidence="1" type="ORF">KSP39_PZI023870</name>
</gene>
<accession>A0AAP0ATQ9</accession>
<dbReference type="AlphaFoldDB" id="A0AAP0ATQ9"/>
<dbReference type="EMBL" id="JBBWWQ010000021">
    <property type="protein sequence ID" value="KAK8914335.1"/>
    <property type="molecule type" value="Genomic_DNA"/>
</dbReference>
<comment type="caution">
    <text evidence="1">The sequence shown here is derived from an EMBL/GenBank/DDBJ whole genome shotgun (WGS) entry which is preliminary data.</text>
</comment>
<dbReference type="PANTHER" id="PTHR47718">
    <property type="entry name" value="OS01G0519700 PROTEIN"/>
    <property type="match status" value="1"/>
</dbReference>
<proteinExistence type="predicted"/>
<evidence type="ECO:0000313" key="1">
    <source>
        <dbReference type="EMBL" id="KAK8914335.1"/>
    </source>
</evidence>
<dbReference type="Proteomes" id="UP001418222">
    <property type="component" value="Unassembled WGS sequence"/>
</dbReference>
<protein>
    <submittedName>
        <fullName evidence="1">Uncharacterized protein</fullName>
    </submittedName>
</protein>